<sequence>MEVASPIPFNVTAGAKRRLACSPLDTPGLDAHDNYGMDDSGFGQTFKRRRCDDMEMIHSNPQPLAFNNTFGQQSVFGNKRHRSEETQGSQDENIRQLRALLDRQSAEIEKLKGEKESIENGYKELAADHEKTSNENKMLKKVLTIKQERQDQFVAELENARRYKEQADQVIAVLKQHLAQQQSQGNVALGFNSGNPHVF</sequence>
<dbReference type="EMBL" id="BLLK01000047">
    <property type="protein sequence ID" value="GFH54046.1"/>
    <property type="molecule type" value="Genomic_DNA"/>
</dbReference>
<dbReference type="Proteomes" id="UP001054902">
    <property type="component" value="Unassembled WGS sequence"/>
</dbReference>
<gene>
    <name evidence="2" type="ORF">CTEN210_10522</name>
</gene>
<accession>A0AAD3H8F4</accession>
<reference evidence="2 3" key="1">
    <citation type="journal article" date="2021" name="Sci. Rep.">
        <title>The genome of the diatom Chaetoceros tenuissimus carries an ancient integrated fragment of an extant virus.</title>
        <authorList>
            <person name="Hongo Y."/>
            <person name="Kimura K."/>
            <person name="Takaki Y."/>
            <person name="Yoshida Y."/>
            <person name="Baba S."/>
            <person name="Kobayashi G."/>
            <person name="Nagasaki K."/>
            <person name="Hano T."/>
            <person name="Tomaru Y."/>
        </authorList>
    </citation>
    <scope>NUCLEOTIDE SEQUENCE [LARGE SCALE GENOMIC DNA]</scope>
    <source>
        <strain evidence="2 3">NIES-3715</strain>
    </source>
</reference>
<proteinExistence type="predicted"/>
<name>A0AAD3H8F4_9STRA</name>
<feature type="coiled-coil region" evidence="1">
    <location>
        <begin position="94"/>
        <end position="184"/>
    </location>
</feature>
<dbReference type="AlphaFoldDB" id="A0AAD3H8F4"/>
<keyword evidence="1" id="KW-0175">Coiled coil</keyword>
<evidence type="ECO:0000313" key="3">
    <source>
        <dbReference type="Proteomes" id="UP001054902"/>
    </source>
</evidence>
<protein>
    <submittedName>
        <fullName evidence="2">Uncharacterized protein</fullName>
    </submittedName>
</protein>
<organism evidence="2 3">
    <name type="scientific">Chaetoceros tenuissimus</name>
    <dbReference type="NCBI Taxonomy" id="426638"/>
    <lineage>
        <taxon>Eukaryota</taxon>
        <taxon>Sar</taxon>
        <taxon>Stramenopiles</taxon>
        <taxon>Ochrophyta</taxon>
        <taxon>Bacillariophyta</taxon>
        <taxon>Coscinodiscophyceae</taxon>
        <taxon>Chaetocerotophycidae</taxon>
        <taxon>Chaetocerotales</taxon>
        <taxon>Chaetocerotaceae</taxon>
        <taxon>Chaetoceros</taxon>
    </lineage>
</organism>
<evidence type="ECO:0000313" key="2">
    <source>
        <dbReference type="EMBL" id="GFH54046.1"/>
    </source>
</evidence>
<evidence type="ECO:0000256" key="1">
    <source>
        <dbReference type="SAM" id="Coils"/>
    </source>
</evidence>
<keyword evidence="3" id="KW-1185">Reference proteome</keyword>
<comment type="caution">
    <text evidence="2">The sequence shown here is derived from an EMBL/GenBank/DDBJ whole genome shotgun (WGS) entry which is preliminary data.</text>
</comment>